<reference evidence="5" key="1">
    <citation type="journal article" date="2021" name="PeerJ">
        <title>Extensive microbial diversity within the chicken gut microbiome revealed by metagenomics and culture.</title>
        <authorList>
            <person name="Gilroy R."/>
            <person name="Ravi A."/>
            <person name="Getino M."/>
            <person name="Pursley I."/>
            <person name="Horton D.L."/>
            <person name="Alikhan N.F."/>
            <person name="Baker D."/>
            <person name="Gharbi K."/>
            <person name="Hall N."/>
            <person name="Watson M."/>
            <person name="Adriaenssens E.M."/>
            <person name="Foster-Nyarko E."/>
            <person name="Jarju S."/>
            <person name="Secka A."/>
            <person name="Antonio M."/>
            <person name="Oren A."/>
            <person name="Chaudhuri R.R."/>
            <person name="La Ragione R."/>
            <person name="Hildebrand F."/>
            <person name="Pallen M.J."/>
        </authorList>
    </citation>
    <scope>NUCLEOTIDE SEQUENCE</scope>
    <source>
        <strain evidence="5">23274</strain>
    </source>
</reference>
<dbReference type="InterPro" id="IPR036265">
    <property type="entry name" value="HIT-like_sf"/>
</dbReference>
<dbReference type="InterPro" id="IPR001310">
    <property type="entry name" value="Histidine_triad_HIT"/>
</dbReference>
<evidence type="ECO:0000256" key="2">
    <source>
        <dbReference type="PIRSR" id="PIRSR601310-3"/>
    </source>
</evidence>
<protein>
    <submittedName>
        <fullName evidence="5">HIT family protein</fullName>
    </submittedName>
</protein>
<dbReference type="SUPFAM" id="SSF54197">
    <property type="entry name" value="HIT-like"/>
    <property type="match status" value="1"/>
</dbReference>
<dbReference type="PROSITE" id="PS51084">
    <property type="entry name" value="HIT_2"/>
    <property type="match status" value="1"/>
</dbReference>
<dbReference type="AlphaFoldDB" id="A0A9D1V1F5"/>
<dbReference type="GO" id="GO:0003824">
    <property type="term" value="F:catalytic activity"/>
    <property type="evidence" value="ECO:0007669"/>
    <property type="project" value="InterPro"/>
</dbReference>
<feature type="domain" description="HIT" evidence="4">
    <location>
        <begin position="4"/>
        <end position="107"/>
    </location>
</feature>
<dbReference type="GO" id="GO:0009117">
    <property type="term" value="P:nucleotide metabolic process"/>
    <property type="evidence" value="ECO:0007669"/>
    <property type="project" value="TreeGrafter"/>
</dbReference>
<sequence>MASLFSKIVRGEIPSYKVAEDEHYYAFLDINPLQKGHTLVVPKKETDYIFDLSDEELAGLMVFAKKVAKAIGRCIPCQRVGVAVLGLDVPHAHVHLVPLNSGNDLNFCNPKKQFAPEEMQACADLIAQNME</sequence>
<evidence type="ECO:0000259" key="4">
    <source>
        <dbReference type="PROSITE" id="PS51084"/>
    </source>
</evidence>
<accession>A0A9D1V1F5</accession>
<reference evidence="5" key="2">
    <citation type="submission" date="2021-04" db="EMBL/GenBank/DDBJ databases">
        <authorList>
            <person name="Gilroy R."/>
        </authorList>
    </citation>
    <scope>NUCLEOTIDE SEQUENCE</scope>
    <source>
        <strain evidence="5">23274</strain>
    </source>
</reference>
<dbReference type="EMBL" id="DXFT01000146">
    <property type="protein sequence ID" value="HIX03959.1"/>
    <property type="molecule type" value="Genomic_DNA"/>
</dbReference>
<organism evidence="5 6">
    <name type="scientific">Candidatus Odoribacter faecigallinarum</name>
    <dbReference type="NCBI Taxonomy" id="2838706"/>
    <lineage>
        <taxon>Bacteria</taxon>
        <taxon>Pseudomonadati</taxon>
        <taxon>Bacteroidota</taxon>
        <taxon>Bacteroidia</taxon>
        <taxon>Bacteroidales</taxon>
        <taxon>Odoribacteraceae</taxon>
        <taxon>Odoribacter</taxon>
    </lineage>
</organism>
<feature type="active site" description="Tele-AMP-histidine intermediate" evidence="1">
    <location>
        <position position="93"/>
    </location>
</feature>
<gene>
    <name evidence="5" type="ORF">H9863_07590</name>
</gene>
<proteinExistence type="predicted"/>
<evidence type="ECO:0000313" key="6">
    <source>
        <dbReference type="Proteomes" id="UP000824202"/>
    </source>
</evidence>
<evidence type="ECO:0000313" key="5">
    <source>
        <dbReference type="EMBL" id="HIX03959.1"/>
    </source>
</evidence>
<dbReference type="InterPro" id="IPR011146">
    <property type="entry name" value="HIT-like"/>
</dbReference>
<comment type="caution">
    <text evidence="5">The sequence shown here is derived from an EMBL/GenBank/DDBJ whole genome shotgun (WGS) entry which is preliminary data.</text>
</comment>
<dbReference type="Gene3D" id="3.30.428.10">
    <property type="entry name" value="HIT-like"/>
    <property type="match status" value="1"/>
</dbReference>
<dbReference type="Pfam" id="PF01230">
    <property type="entry name" value="HIT"/>
    <property type="match status" value="1"/>
</dbReference>
<dbReference type="PANTHER" id="PTHR46648">
    <property type="entry name" value="HIT FAMILY PROTEIN 1"/>
    <property type="match status" value="1"/>
</dbReference>
<dbReference type="PRINTS" id="PR00332">
    <property type="entry name" value="HISTRIAD"/>
</dbReference>
<dbReference type="PANTHER" id="PTHR46648:SF1">
    <property type="entry name" value="ADENOSINE 5'-MONOPHOSPHORAMIDASE HNT1"/>
    <property type="match status" value="1"/>
</dbReference>
<feature type="short sequence motif" description="Histidine triad motif" evidence="2 3">
    <location>
        <begin position="91"/>
        <end position="95"/>
    </location>
</feature>
<name>A0A9D1V1F5_9BACT</name>
<dbReference type="Proteomes" id="UP000824202">
    <property type="component" value="Unassembled WGS sequence"/>
</dbReference>
<evidence type="ECO:0000256" key="1">
    <source>
        <dbReference type="PIRSR" id="PIRSR601310-1"/>
    </source>
</evidence>
<evidence type="ECO:0000256" key="3">
    <source>
        <dbReference type="PROSITE-ProRule" id="PRU00464"/>
    </source>
</evidence>